<feature type="transmembrane region" description="Helical" evidence="1">
    <location>
        <begin position="6"/>
        <end position="27"/>
    </location>
</feature>
<dbReference type="Pfam" id="PF14019">
    <property type="entry name" value="DUF4235"/>
    <property type="match status" value="1"/>
</dbReference>
<evidence type="ECO:0000313" key="2">
    <source>
        <dbReference type="EMBL" id="TDP89952.1"/>
    </source>
</evidence>
<proteinExistence type="predicted"/>
<gene>
    <name evidence="2" type="ORF">EV186_11178</name>
</gene>
<accession>A0A4R6RT08</accession>
<dbReference type="RefSeq" id="WP_133854228.1">
    <property type="nucleotide sequence ID" value="NZ_SNXZ01000011.1"/>
</dbReference>
<protein>
    <submittedName>
        <fullName evidence="2">Uncharacterized protein DUF4235</fullName>
    </submittedName>
</protein>
<dbReference type="AlphaFoldDB" id="A0A4R6RT08"/>
<dbReference type="EMBL" id="SNXZ01000011">
    <property type="protein sequence ID" value="TDP89952.1"/>
    <property type="molecule type" value="Genomic_DNA"/>
</dbReference>
<keyword evidence="3" id="KW-1185">Reference proteome</keyword>
<sequence>MNVNAALYKPIGLGVSVLGGLAANAAFRKIWRATSGDDKAPEPTDPSQTWRTVLIGAAAQGAVFGLVKAAVDRAGATGYKKMTGHWPDDRAEEKAG</sequence>
<name>A0A4R6RT08_LABRH</name>
<dbReference type="Proteomes" id="UP000295444">
    <property type="component" value="Unassembled WGS sequence"/>
</dbReference>
<keyword evidence="1" id="KW-0812">Transmembrane</keyword>
<evidence type="ECO:0000313" key="3">
    <source>
        <dbReference type="Proteomes" id="UP000295444"/>
    </source>
</evidence>
<keyword evidence="1" id="KW-0472">Membrane</keyword>
<dbReference type="OrthoDB" id="5244650at2"/>
<dbReference type="InterPro" id="IPR025329">
    <property type="entry name" value="DUF4235"/>
</dbReference>
<evidence type="ECO:0000256" key="1">
    <source>
        <dbReference type="SAM" id="Phobius"/>
    </source>
</evidence>
<comment type="caution">
    <text evidence="2">The sequence shown here is derived from an EMBL/GenBank/DDBJ whole genome shotgun (WGS) entry which is preliminary data.</text>
</comment>
<reference evidence="2 3" key="1">
    <citation type="submission" date="2019-03" db="EMBL/GenBank/DDBJ databases">
        <title>Genomic Encyclopedia of Type Strains, Phase IV (KMG-IV): sequencing the most valuable type-strain genomes for metagenomic binning, comparative biology and taxonomic classification.</title>
        <authorList>
            <person name="Goeker M."/>
        </authorList>
    </citation>
    <scope>NUCLEOTIDE SEQUENCE [LARGE SCALE GENOMIC DNA]</scope>
    <source>
        <strain evidence="2 3">DSM 45361</strain>
    </source>
</reference>
<organism evidence="2 3">
    <name type="scientific">Labedaea rhizosphaerae</name>
    <dbReference type="NCBI Taxonomy" id="598644"/>
    <lineage>
        <taxon>Bacteria</taxon>
        <taxon>Bacillati</taxon>
        <taxon>Actinomycetota</taxon>
        <taxon>Actinomycetes</taxon>
        <taxon>Pseudonocardiales</taxon>
        <taxon>Pseudonocardiaceae</taxon>
        <taxon>Labedaea</taxon>
    </lineage>
</organism>
<keyword evidence="1" id="KW-1133">Transmembrane helix</keyword>